<organism evidence="1 2">
    <name type="scientific">Pristionchus pacificus</name>
    <name type="common">Parasitic nematode worm</name>
    <dbReference type="NCBI Taxonomy" id="54126"/>
    <lineage>
        <taxon>Eukaryota</taxon>
        <taxon>Metazoa</taxon>
        <taxon>Ecdysozoa</taxon>
        <taxon>Nematoda</taxon>
        <taxon>Chromadorea</taxon>
        <taxon>Rhabditida</taxon>
        <taxon>Rhabditina</taxon>
        <taxon>Diplogasteromorpha</taxon>
        <taxon>Diplogasteroidea</taxon>
        <taxon>Neodiplogasteridae</taxon>
        <taxon>Pristionchus</taxon>
    </lineage>
</organism>
<accession>A0A8R1YYQ7</accession>
<proteinExistence type="predicted"/>
<evidence type="ECO:0000313" key="1">
    <source>
        <dbReference type="EnsemblMetazoa" id="PPA42698.1"/>
    </source>
</evidence>
<reference evidence="1" key="2">
    <citation type="submission" date="2022-06" db="UniProtKB">
        <authorList>
            <consortium name="EnsemblMetazoa"/>
        </authorList>
    </citation>
    <scope>IDENTIFICATION</scope>
    <source>
        <strain evidence="1">PS312</strain>
    </source>
</reference>
<accession>A0A2A6BVU0</accession>
<dbReference type="AlphaFoldDB" id="A0A2A6BVU0"/>
<evidence type="ECO:0000313" key="2">
    <source>
        <dbReference type="Proteomes" id="UP000005239"/>
    </source>
</evidence>
<name>A0A2A6BVU0_PRIPA</name>
<sequence>MKLLALFHILLLIGSVLATPARRQEVAGASRLHVQCCEHARDRLPRRLEDGSAAPSSFSHGVVHPWPVMIVCRIVWATLLPSYPFPQGNEGTAAARPTQSDRRLRSVEEVVADFGDFDSDVDSVDKRETKSEDAESFGVAKREDASSTSFDFDQLFDGTHDLAKRDLDPKLQCLVIILCPWCAGLCVVVHLARGY</sequence>
<dbReference type="EnsemblMetazoa" id="PPA42698.1">
    <property type="protein sequence ID" value="PPA42698.1"/>
    <property type="gene ID" value="WBGene00281067"/>
</dbReference>
<reference evidence="2" key="1">
    <citation type="journal article" date="2008" name="Nat. Genet.">
        <title>The Pristionchus pacificus genome provides a unique perspective on nematode lifestyle and parasitism.</title>
        <authorList>
            <person name="Dieterich C."/>
            <person name="Clifton S.W."/>
            <person name="Schuster L.N."/>
            <person name="Chinwalla A."/>
            <person name="Delehaunty K."/>
            <person name="Dinkelacker I."/>
            <person name="Fulton L."/>
            <person name="Fulton R."/>
            <person name="Godfrey J."/>
            <person name="Minx P."/>
            <person name="Mitreva M."/>
            <person name="Roeseler W."/>
            <person name="Tian H."/>
            <person name="Witte H."/>
            <person name="Yang S.P."/>
            <person name="Wilson R.K."/>
            <person name="Sommer R.J."/>
        </authorList>
    </citation>
    <scope>NUCLEOTIDE SEQUENCE [LARGE SCALE GENOMIC DNA]</scope>
    <source>
        <strain evidence="2">PS312</strain>
    </source>
</reference>
<gene>
    <name evidence="1" type="primary">WBGene00281067</name>
</gene>
<protein>
    <submittedName>
        <fullName evidence="1">Uncharacterized protein</fullName>
    </submittedName>
</protein>
<dbReference type="Proteomes" id="UP000005239">
    <property type="component" value="Unassembled WGS sequence"/>
</dbReference>
<keyword evidence="2" id="KW-1185">Reference proteome</keyword>